<keyword evidence="10" id="KW-1185">Reference proteome</keyword>
<dbReference type="InterPro" id="IPR032312">
    <property type="entry name" value="LacZ_4"/>
</dbReference>
<dbReference type="InterPro" id="IPR017853">
    <property type="entry name" value="GH"/>
</dbReference>
<dbReference type="RefSeq" id="WP_268616263.1">
    <property type="nucleotide sequence ID" value="NZ_JAMDMX010000052.1"/>
</dbReference>
<evidence type="ECO:0000313" key="10">
    <source>
        <dbReference type="Proteomes" id="UP001527099"/>
    </source>
</evidence>
<dbReference type="GO" id="GO:0004565">
    <property type="term" value="F:beta-galactosidase activity"/>
    <property type="evidence" value="ECO:0007669"/>
    <property type="project" value="UniProtKB-EC"/>
</dbReference>
<dbReference type="SUPFAM" id="SSF74650">
    <property type="entry name" value="Galactose mutarotase-like"/>
    <property type="match status" value="1"/>
</dbReference>
<dbReference type="PANTHER" id="PTHR46323">
    <property type="entry name" value="BETA-GALACTOSIDASE"/>
    <property type="match status" value="1"/>
</dbReference>
<comment type="catalytic activity">
    <reaction evidence="1">
        <text>Hydrolysis of terminal non-reducing beta-D-galactose residues in beta-D-galactosides.</text>
        <dbReference type="EC" id="3.2.1.23"/>
    </reaction>
</comment>
<dbReference type="Gene3D" id="2.60.40.10">
    <property type="entry name" value="Immunoglobulins"/>
    <property type="match status" value="2"/>
</dbReference>
<dbReference type="NCBIfam" id="NF007666">
    <property type="entry name" value="PRK10340.1"/>
    <property type="match status" value="1"/>
</dbReference>
<dbReference type="Pfam" id="PF00703">
    <property type="entry name" value="Glyco_hydro_2"/>
    <property type="match status" value="1"/>
</dbReference>
<dbReference type="Gene3D" id="2.70.98.10">
    <property type="match status" value="1"/>
</dbReference>
<dbReference type="InterPro" id="IPR013783">
    <property type="entry name" value="Ig-like_fold"/>
</dbReference>
<comment type="similarity">
    <text evidence="2">Belongs to the glycosyl hydrolase 2 family.</text>
</comment>
<dbReference type="Pfam" id="PF02837">
    <property type="entry name" value="Glyco_hydro_2_N"/>
    <property type="match status" value="1"/>
</dbReference>
<evidence type="ECO:0000256" key="5">
    <source>
        <dbReference type="ARBA" id="ARBA00022801"/>
    </source>
</evidence>
<protein>
    <recommendedName>
        <fullName evidence="4">Beta-galactosidase</fullName>
        <ecNumber evidence="3">3.2.1.23</ecNumber>
    </recommendedName>
    <alternativeName>
        <fullName evidence="7">Lactase</fullName>
    </alternativeName>
</protein>
<proteinExistence type="inferred from homology"/>
<evidence type="ECO:0000256" key="4">
    <source>
        <dbReference type="ARBA" id="ARBA00013303"/>
    </source>
</evidence>
<keyword evidence="6 9" id="KW-0326">Glycosidase</keyword>
<dbReference type="Pfam" id="PF02929">
    <property type="entry name" value="Bgal_small_N"/>
    <property type="match status" value="1"/>
</dbReference>
<evidence type="ECO:0000256" key="6">
    <source>
        <dbReference type="ARBA" id="ARBA00023295"/>
    </source>
</evidence>
<dbReference type="InterPro" id="IPR011013">
    <property type="entry name" value="Gal_mutarotase_sf_dom"/>
</dbReference>
<evidence type="ECO:0000256" key="2">
    <source>
        <dbReference type="ARBA" id="ARBA00007401"/>
    </source>
</evidence>
<dbReference type="InterPro" id="IPR006103">
    <property type="entry name" value="Glyco_hydro_2_cat"/>
</dbReference>
<dbReference type="PANTHER" id="PTHR46323:SF2">
    <property type="entry name" value="BETA-GALACTOSIDASE"/>
    <property type="match status" value="1"/>
</dbReference>
<dbReference type="InterPro" id="IPR006101">
    <property type="entry name" value="Glyco_hydro_2"/>
</dbReference>
<dbReference type="Gene3D" id="3.20.20.80">
    <property type="entry name" value="Glycosidases"/>
    <property type="match status" value="1"/>
</dbReference>
<reference evidence="9 10" key="1">
    <citation type="submission" date="2022-05" db="EMBL/GenBank/DDBJ databases">
        <title>Genome Sequencing of Bee-Associated Microbes.</title>
        <authorList>
            <person name="Dunlap C."/>
        </authorList>
    </citation>
    <scope>NUCLEOTIDE SEQUENCE [LARGE SCALE GENOMIC DNA]</scope>
    <source>
        <strain evidence="9 10">NRRL B-14421</strain>
    </source>
</reference>
<evidence type="ECO:0000313" key="9">
    <source>
        <dbReference type="EMBL" id="MCY9694681.1"/>
    </source>
</evidence>
<dbReference type="InterPro" id="IPR036156">
    <property type="entry name" value="Beta-gal/glucu_dom_sf"/>
</dbReference>
<feature type="domain" description="Beta galactosidase small chain/" evidence="8">
    <location>
        <begin position="754"/>
        <end position="1029"/>
    </location>
</feature>
<dbReference type="Proteomes" id="UP001527099">
    <property type="component" value="Unassembled WGS sequence"/>
</dbReference>
<dbReference type="PRINTS" id="PR00132">
    <property type="entry name" value="GLHYDRLASE2"/>
</dbReference>
<dbReference type="EMBL" id="JAMDMX010000052">
    <property type="protein sequence ID" value="MCY9694681.1"/>
    <property type="molecule type" value="Genomic_DNA"/>
</dbReference>
<dbReference type="SMART" id="SM01038">
    <property type="entry name" value="Bgal_small_N"/>
    <property type="match status" value="1"/>
</dbReference>
<dbReference type="InterPro" id="IPR006102">
    <property type="entry name" value="Ig-like_GH2"/>
</dbReference>
<evidence type="ECO:0000256" key="1">
    <source>
        <dbReference type="ARBA" id="ARBA00001412"/>
    </source>
</evidence>
<organism evidence="9 10">
    <name type="scientific">Paenibacillus alginolyticus</name>
    <dbReference type="NCBI Taxonomy" id="59839"/>
    <lineage>
        <taxon>Bacteria</taxon>
        <taxon>Bacillati</taxon>
        <taxon>Bacillota</taxon>
        <taxon>Bacilli</taxon>
        <taxon>Bacillales</taxon>
        <taxon>Paenibacillaceae</taxon>
        <taxon>Paenibacillus</taxon>
    </lineage>
</organism>
<comment type="caution">
    <text evidence="9">The sequence shown here is derived from an EMBL/GenBank/DDBJ whole genome shotgun (WGS) entry which is preliminary data.</text>
</comment>
<sequence length="1049" mass="118463">MKTGIRALTNDWENLQVLQRNRMKARSYFQSYTTRESALTYERGNSPWYRLLNGTWKFAYAESPASASEYFYTEHYEDDAWDRVEVPGMWQLQGYGKPHYTDLHYPFPVDPPYVPSDNPTGCYRKSFHVPQMWDGRQIVLRFEGVDSAFHLWVNGQEVGYSQGSRLPSEFDITSFVHSGSNTLAVRVVQWSDGSYMEDQDMWWLSGIFRDVSLFARPQVQIRDFTIRTDLTEGYSHGLLAIKASIANLLETELAGYMLSAQLLDASGAAQIGAVRTNSVTVPGGAEQVVELQLDVANPHLWSAEDPQLYNLLLTLTNADGQDIEIVPQRVGFRQVELKDGNFYVNGVVIMLNGVNRHDHHPELGRITPYETMLQDVLLMKQHNINAVRTAHYPNDLYDLCDEYGLYVMDEADLETHGFEPLGNISRISDDPAWKEAYVDRVQRMVERDKNHACIIFWSLGNESGFGCNFMAMADWCRANDPTRLIHYEEDRELKAVDVSSTMYSSVEKLTALAEEEGYALPHVICEYAHAMGNGPGGLMEYQETFRKHKRLQGGFVWEWIDHGLKQTTEDGKTYYAYGGNFGDVPNNANFCLDGLIFPDRTPSPGLLEYKKVIEPVQVKEVDLSLGLLEITNLYDFISLNGLELFWSVYGDGKLLDSGSRELPHIPAQGKATIELPIANGSRTSEAHTDCQLILSFCLNKDVSWAKRGHEVATAQFQLTTGTQLNRQQDVFDSTELMAYDAEPLMCTTSGHLLAITGPQFELVFDLLKGTIQAWKHEGTDVIATGKGPVLSFWRAPIDNDMYIVEEWRKAHLDRLQHRVERVEWEQSGASTAMVRTYVRIAPPVHDYGFRCTYRYTVSSSGEVRIEVEGEPDGPGKLPSMLPRIGLRLELPGNLDCVNWYGRGPGECYSDSKRANLIGLYQASVDELYTPYVFPQDNGNRTDAAWVSITNVRGIGLLAVGQPQLEFSAHRYRAEDFEQAKHSTELAPRDTITLNLDYRQNGLGSNSCGPAQLPDYALKAEKFRFELAITPYHKEMISPTALAKKGATTK</sequence>
<evidence type="ECO:0000256" key="3">
    <source>
        <dbReference type="ARBA" id="ARBA00012756"/>
    </source>
</evidence>
<dbReference type="SUPFAM" id="SSF49785">
    <property type="entry name" value="Galactose-binding domain-like"/>
    <property type="match status" value="1"/>
</dbReference>
<name>A0ABT4GER3_9BACL</name>
<gene>
    <name evidence="9" type="primary">ebgA</name>
    <name evidence="9" type="ORF">M5X19_17455</name>
</gene>
<dbReference type="Pfam" id="PF16353">
    <property type="entry name" value="LacZ_4"/>
    <property type="match status" value="1"/>
</dbReference>
<dbReference type="SUPFAM" id="SSF51445">
    <property type="entry name" value="(Trans)glycosidases"/>
    <property type="match status" value="1"/>
</dbReference>
<accession>A0ABT4GER3</accession>
<dbReference type="PROSITE" id="PS00608">
    <property type="entry name" value="GLYCOSYL_HYDROL_F2_2"/>
    <property type="match status" value="1"/>
</dbReference>
<evidence type="ECO:0000259" key="8">
    <source>
        <dbReference type="SMART" id="SM01038"/>
    </source>
</evidence>
<dbReference type="InterPro" id="IPR023232">
    <property type="entry name" value="Glyco_hydro_2_AS"/>
</dbReference>
<dbReference type="Pfam" id="PF02836">
    <property type="entry name" value="Glyco_hydro_2_C"/>
    <property type="match status" value="1"/>
</dbReference>
<dbReference type="Gene3D" id="2.60.120.260">
    <property type="entry name" value="Galactose-binding domain-like"/>
    <property type="match status" value="1"/>
</dbReference>
<dbReference type="InterPro" id="IPR004199">
    <property type="entry name" value="B-gal_small/dom_5"/>
</dbReference>
<dbReference type="InterPro" id="IPR006104">
    <property type="entry name" value="Glyco_hydro_2_N"/>
</dbReference>
<dbReference type="InterPro" id="IPR014718">
    <property type="entry name" value="GH-type_carb-bd"/>
</dbReference>
<dbReference type="InterPro" id="IPR008979">
    <property type="entry name" value="Galactose-bd-like_sf"/>
</dbReference>
<keyword evidence="5 9" id="KW-0378">Hydrolase</keyword>
<dbReference type="EC" id="3.2.1.23" evidence="3"/>
<evidence type="ECO:0000256" key="7">
    <source>
        <dbReference type="ARBA" id="ARBA00032230"/>
    </source>
</evidence>
<dbReference type="InterPro" id="IPR050347">
    <property type="entry name" value="Bact_Beta-galactosidase"/>
</dbReference>
<dbReference type="SUPFAM" id="SSF49303">
    <property type="entry name" value="beta-Galactosidase/glucuronidase domain"/>
    <property type="match status" value="2"/>
</dbReference>